<dbReference type="EMBL" id="MU267074">
    <property type="protein sequence ID" value="KAH7917413.1"/>
    <property type="molecule type" value="Genomic_DNA"/>
</dbReference>
<name>A0ACB8AXX3_9AGAM</name>
<keyword evidence="2" id="KW-1185">Reference proteome</keyword>
<gene>
    <name evidence="1" type="ORF">BV22DRAFT_1135426</name>
</gene>
<evidence type="ECO:0000313" key="2">
    <source>
        <dbReference type="Proteomes" id="UP000790709"/>
    </source>
</evidence>
<reference evidence="1" key="1">
    <citation type="journal article" date="2021" name="New Phytol.">
        <title>Evolutionary innovations through gain and loss of genes in the ectomycorrhizal Boletales.</title>
        <authorList>
            <person name="Wu G."/>
            <person name="Miyauchi S."/>
            <person name="Morin E."/>
            <person name="Kuo A."/>
            <person name="Drula E."/>
            <person name="Varga T."/>
            <person name="Kohler A."/>
            <person name="Feng B."/>
            <person name="Cao Y."/>
            <person name="Lipzen A."/>
            <person name="Daum C."/>
            <person name="Hundley H."/>
            <person name="Pangilinan J."/>
            <person name="Johnson J."/>
            <person name="Barry K."/>
            <person name="LaButti K."/>
            <person name="Ng V."/>
            <person name="Ahrendt S."/>
            <person name="Min B."/>
            <person name="Choi I.G."/>
            <person name="Park H."/>
            <person name="Plett J.M."/>
            <person name="Magnuson J."/>
            <person name="Spatafora J.W."/>
            <person name="Nagy L.G."/>
            <person name="Henrissat B."/>
            <person name="Grigoriev I.V."/>
            <person name="Yang Z.L."/>
            <person name="Xu J."/>
            <person name="Martin F.M."/>
        </authorList>
    </citation>
    <scope>NUCLEOTIDE SEQUENCE</scope>
    <source>
        <strain evidence="1">KUC20120723A-06</strain>
    </source>
</reference>
<protein>
    <submittedName>
        <fullName evidence="1">Rhodanese-like protein</fullName>
    </submittedName>
</protein>
<sequence>MVQRDVQESPSAKFMNARLPGFGDNETLGKILPRHHVREDGLMRINPQTLDALLDGAYDTQIANYHVVDCRFDYEYNGGHVPGVININTTRRSAKKTVLVFHCKYSTKRPPTFAKHLRAKDRAMNNHVYPKIHYPEVYVLEGGYCEYYRHCVPCCQPQGYVTMDNPNHALSHKEDLDQVRKAKFRRTKCYTYGEGAVK</sequence>
<comment type="caution">
    <text evidence="1">The sequence shown here is derived from an EMBL/GenBank/DDBJ whole genome shotgun (WGS) entry which is preliminary data.</text>
</comment>
<proteinExistence type="predicted"/>
<accession>A0ACB8AXX3</accession>
<organism evidence="1 2">
    <name type="scientific">Leucogyrophana mollusca</name>
    <dbReference type="NCBI Taxonomy" id="85980"/>
    <lineage>
        <taxon>Eukaryota</taxon>
        <taxon>Fungi</taxon>
        <taxon>Dikarya</taxon>
        <taxon>Basidiomycota</taxon>
        <taxon>Agaricomycotina</taxon>
        <taxon>Agaricomycetes</taxon>
        <taxon>Agaricomycetidae</taxon>
        <taxon>Boletales</taxon>
        <taxon>Boletales incertae sedis</taxon>
        <taxon>Leucogyrophana</taxon>
    </lineage>
</organism>
<dbReference type="Proteomes" id="UP000790709">
    <property type="component" value="Unassembled WGS sequence"/>
</dbReference>
<evidence type="ECO:0000313" key="1">
    <source>
        <dbReference type="EMBL" id="KAH7917413.1"/>
    </source>
</evidence>